<name>A0A915JTM2_ROMCU</name>
<proteinExistence type="predicted"/>
<keyword evidence="2" id="KW-1185">Reference proteome</keyword>
<protein>
    <submittedName>
        <fullName evidence="3">Cytochrome b</fullName>
    </submittedName>
</protein>
<sequence length="59" mass="6504">MVITENNAIFLPNSKNDPKNRSPKILGNPWPLSSIKSPDPTRGPLLPTVVPELTLHIFS</sequence>
<feature type="region of interest" description="Disordered" evidence="1">
    <location>
        <begin position="1"/>
        <end position="45"/>
    </location>
</feature>
<organism evidence="2 3">
    <name type="scientific">Romanomermis culicivorax</name>
    <name type="common">Nematode worm</name>
    <dbReference type="NCBI Taxonomy" id="13658"/>
    <lineage>
        <taxon>Eukaryota</taxon>
        <taxon>Metazoa</taxon>
        <taxon>Ecdysozoa</taxon>
        <taxon>Nematoda</taxon>
        <taxon>Enoplea</taxon>
        <taxon>Dorylaimia</taxon>
        <taxon>Mermithida</taxon>
        <taxon>Mermithoidea</taxon>
        <taxon>Mermithidae</taxon>
        <taxon>Romanomermis</taxon>
    </lineage>
</organism>
<accession>A0A915JTM2</accession>
<evidence type="ECO:0000256" key="1">
    <source>
        <dbReference type="SAM" id="MobiDB-lite"/>
    </source>
</evidence>
<dbReference type="AlphaFoldDB" id="A0A915JTM2"/>
<reference evidence="3" key="1">
    <citation type="submission" date="2022-11" db="UniProtKB">
        <authorList>
            <consortium name="WormBaseParasite"/>
        </authorList>
    </citation>
    <scope>IDENTIFICATION</scope>
</reference>
<dbReference type="WBParaSite" id="nRc.2.0.1.t29167-RA">
    <property type="protein sequence ID" value="nRc.2.0.1.t29167-RA"/>
    <property type="gene ID" value="nRc.2.0.1.g29167"/>
</dbReference>
<dbReference type="Proteomes" id="UP000887565">
    <property type="component" value="Unplaced"/>
</dbReference>
<evidence type="ECO:0000313" key="3">
    <source>
        <dbReference type="WBParaSite" id="nRc.2.0.1.t29167-RA"/>
    </source>
</evidence>
<evidence type="ECO:0000313" key="2">
    <source>
        <dbReference type="Proteomes" id="UP000887565"/>
    </source>
</evidence>